<gene>
    <name evidence="1" type="ORF">Ga0080574_TMP887</name>
</gene>
<evidence type="ECO:0000313" key="2">
    <source>
        <dbReference type="Proteomes" id="UP000187059"/>
    </source>
</evidence>
<protein>
    <submittedName>
        <fullName evidence="1">Uncharacterized protein</fullName>
    </submittedName>
</protein>
<accession>A0A1P8UPC6</accession>
<dbReference type="AlphaFoldDB" id="A0A1P8UPC6"/>
<keyword evidence="2" id="KW-1185">Reference proteome</keyword>
<reference evidence="1 2" key="1">
    <citation type="submission" date="2016-04" db="EMBL/GenBank/DDBJ databases">
        <title>Deep-sea bacteria in the southern Pacific.</title>
        <authorList>
            <person name="Tang K."/>
        </authorList>
    </citation>
    <scope>NUCLEOTIDE SEQUENCE [LARGE SCALE GENOMIC DNA]</scope>
    <source>
        <strain evidence="1 2">JLT2014</strain>
    </source>
</reference>
<dbReference type="KEGG" id="paby:Ga0080574_TMP887"/>
<evidence type="ECO:0000313" key="1">
    <source>
        <dbReference type="EMBL" id="APZ51221.1"/>
    </source>
</evidence>
<dbReference type="EMBL" id="CP015093">
    <property type="protein sequence ID" value="APZ51221.1"/>
    <property type="molecule type" value="Genomic_DNA"/>
</dbReference>
<dbReference type="Proteomes" id="UP000187059">
    <property type="component" value="Chromosome"/>
</dbReference>
<name>A0A1P8UPC6_9RHOB</name>
<dbReference type="RefSeq" id="WP_076695566.1">
    <property type="nucleotide sequence ID" value="NZ_CP015093.1"/>
</dbReference>
<organism evidence="1 2">
    <name type="scientific">Salipiger abyssi</name>
    <dbReference type="NCBI Taxonomy" id="1250539"/>
    <lineage>
        <taxon>Bacteria</taxon>
        <taxon>Pseudomonadati</taxon>
        <taxon>Pseudomonadota</taxon>
        <taxon>Alphaproteobacteria</taxon>
        <taxon>Rhodobacterales</taxon>
        <taxon>Roseobacteraceae</taxon>
        <taxon>Salipiger</taxon>
    </lineage>
</organism>
<proteinExistence type="predicted"/>
<dbReference type="STRING" id="1250539.Ga0080574_TMP887"/>
<sequence>MQKLKFAIMAVSAVLIFEMGLALFLTIDLRRQVSGLKDAISLPDQINQNLAEMIRAARADSGTE</sequence>